<keyword evidence="3" id="KW-0804">Transcription</keyword>
<dbReference type="Proteomes" id="UP000035009">
    <property type="component" value="Unassembled WGS sequence"/>
</dbReference>
<evidence type="ECO:0000313" key="6">
    <source>
        <dbReference type="Proteomes" id="UP000035009"/>
    </source>
</evidence>
<comment type="caution">
    <text evidence="5">The sequence shown here is derived from an EMBL/GenBank/DDBJ whole genome shotgun (WGS) entry which is preliminary data.</text>
</comment>
<dbReference type="SUPFAM" id="SSF46785">
    <property type="entry name" value="Winged helix' DNA-binding domain"/>
    <property type="match status" value="1"/>
</dbReference>
<dbReference type="GO" id="GO:0005829">
    <property type="term" value="C:cytosol"/>
    <property type="evidence" value="ECO:0007669"/>
    <property type="project" value="TreeGrafter"/>
</dbReference>
<dbReference type="InterPro" id="IPR036388">
    <property type="entry name" value="WH-like_DNA-bd_sf"/>
</dbReference>
<gene>
    <name evidence="5" type="ORF">GM1_009_00090</name>
</gene>
<sequence length="169" mass="18284">MLSIDQLDVELLRLLEKDARSGVVELAAKAGVSRNTVQSRLRRMEDGGLITGYRPEIDLTRAGLVVHAFVALETHQGSLSAIVDEVSRIPQVIEVHTVTGREDLLVRVASATQPDLLDLISTIVAFPGVVHSSTWLTLTTPLPHRSVPPLAELAKDSGWGRSTAPPNRS</sequence>
<dbReference type="InterPro" id="IPR011008">
    <property type="entry name" value="Dimeric_a/b-barrel"/>
</dbReference>
<dbReference type="Gene3D" id="1.10.10.10">
    <property type="entry name" value="Winged helix-like DNA-binding domain superfamily/Winged helix DNA-binding domain"/>
    <property type="match status" value="1"/>
</dbReference>
<dbReference type="CDD" id="cd00090">
    <property type="entry name" value="HTH_ARSR"/>
    <property type="match status" value="1"/>
</dbReference>
<evidence type="ECO:0000256" key="3">
    <source>
        <dbReference type="ARBA" id="ARBA00023163"/>
    </source>
</evidence>
<evidence type="ECO:0000259" key="4">
    <source>
        <dbReference type="PROSITE" id="PS50956"/>
    </source>
</evidence>
<dbReference type="EMBL" id="BAOP01000009">
    <property type="protein sequence ID" value="GAC79396.1"/>
    <property type="molecule type" value="Genomic_DNA"/>
</dbReference>
<evidence type="ECO:0000256" key="1">
    <source>
        <dbReference type="ARBA" id="ARBA00023015"/>
    </source>
</evidence>
<organism evidence="5 6">
    <name type="scientific">Gordonia malaquae NBRC 108250</name>
    <dbReference type="NCBI Taxonomy" id="1223542"/>
    <lineage>
        <taxon>Bacteria</taxon>
        <taxon>Bacillati</taxon>
        <taxon>Actinomycetota</taxon>
        <taxon>Actinomycetes</taxon>
        <taxon>Mycobacteriales</taxon>
        <taxon>Gordoniaceae</taxon>
        <taxon>Gordonia</taxon>
    </lineage>
</organism>
<dbReference type="PRINTS" id="PR00033">
    <property type="entry name" value="HTHASNC"/>
</dbReference>
<dbReference type="OrthoDB" id="9809462at2"/>
<proteinExistence type="predicted"/>
<dbReference type="InterPro" id="IPR011991">
    <property type="entry name" value="ArsR-like_HTH"/>
</dbReference>
<dbReference type="InterPro" id="IPR019887">
    <property type="entry name" value="Tscrpt_reg_AsnC/Lrp_C"/>
</dbReference>
<feature type="domain" description="HTH asnC-type" evidence="4">
    <location>
        <begin position="4"/>
        <end position="65"/>
    </location>
</feature>
<evidence type="ECO:0000313" key="5">
    <source>
        <dbReference type="EMBL" id="GAC79396.1"/>
    </source>
</evidence>
<dbReference type="InterPro" id="IPR036390">
    <property type="entry name" value="WH_DNA-bd_sf"/>
</dbReference>
<dbReference type="SMART" id="SM00344">
    <property type="entry name" value="HTH_ASNC"/>
    <property type="match status" value="1"/>
</dbReference>
<evidence type="ECO:0000256" key="2">
    <source>
        <dbReference type="ARBA" id="ARBA00023125"/>
    </source>
</evidence>
<dbReference type="SUPFAM" id="SSF54909">
    <property type="entry name" value="Dimeric alpha+beta barrel"/>
    <property type="match status" value="1"/>
</dbReference>
<dbReference type="Gene3D" id="3.30.70.920">
    <property type="match status" value="1"/>
</dbReference>
<dbReference type="eggNOG" id="COG1522">
    <property type="taxonomic scope" value="Bacteria"/>
</dbReference>
<dbReference type="Pfam" id="PF01037">
    <property type="entry name" value="AsnC_trans_reg"/>
    <property type="match status" value="1"/>
</dbReference>
<protein>
    <submittedName>
        <fullName evidence="5">Putative AsnC family transcriptional regulator</fullName>
    </submittedName>
</protein>
<dbReference type="STRING" id="410332.SAMN04488550_4240"/>
<dbReference type="PROSITE" id="PS50956">
    <property type="entry name" value="HTH_ASNC_2"/>
    <property type="match status" value="1"/>
</dbReference>
<dbReference type="GO" id="GO:0043200">
    <property type="term" value="P:response to amino acid"/>
    <property type="evidence" value="ECO:0007669"/>
    <property type="project" value="TreeGrafter"/>
</dbReference>
<dbReference type="PANTHER" id="PTHR30154:SF34">
    <property type="entry name" value="TRANSCRIPTIONAL REGULATOR AZLB"/>
    <property type="match status" value="1"/>
</dbReference>
<keyword evidence="2" id="KW-0238">DNA-binding</keyword>
<keyword evidence="1" id="KW-0805">Transcription regulation</keyword>
<dbReference type="Pfam" id="PF13404">
    <property type="entry name" value="HTH_AsnC-type"/>
    <property type="match status" value="1"/>
</dbReference>
<reference evidence="5 6" key="1">
    <citation type="submission" date="2013-02" db="EMBL/GenBank/DDBJ databases">
        <title>Whole genome shotgun sequence of Gordonia malaquae NBRC 108250.</title>
        <authorList>
            <person name="Yoshida I."/>
            <person name="Hosoyama A."/>
            <person name="Tsuchikane K."/>
            <person name="Ando Y."/>
            <person name="Baba S."/>
            <person name="Ohji S."/>
            <person name="Hamada M."/>
            <person name="Tamura T."/>
            <person name="Yamazoe A."/>
            <person name="Yamazaki S."/>
            <person name="Fujita N."/>
        </authorList>
    </citation>
    <scope>NUCLEOTIDE SEQUENCE [LARGE SCALE GENOMIC DNA]</scope>
    <source>
        <strain evidence="5 6">NBRC 108250</strain>
    </source>
</reference>
<dbReference type="InterPro" id="IPR019888">
    <property type="entry name" value="Tscrpt_reg_AsnC-like"/>
</dbReference>
<dbReference type="AlphaFoldDB" id="M3TD95"/>
<name>M3TD95_GORML</name>
<keyword evidence="6" id="KW-1185">Reference proteome</keyword>
<accession>M3TD95</accession>
<dbReference type="InterPro" id="IPR000485">
    <property type="entry name" value="AsnC-type_HTH_dom"/>
</dbReference>
<dbReference type="RefSeq" id="WP_008377792.1">
    <property type="nucleotide sequence ID" value="NZ_BAOP01000009.1"/>
</dbReference>
<dbReference type="PANTHER" id="PTHR30154">
    <property type="entry name" value="LEUCINE-RESPONSIVE REGULATORY PROTEIN"/>
    <property type="match status" value="1"/>
</dbReference>
<dbReference type="GO" id="GO:0043565">
    <property type="term" value="F:sequence-specific DNA binding"/>
    <property type="evidence" value="ECO:0007669"/>
    <property type="project" value="InterPro"/>
</dbReference>